<sequence length="82" mass="9389">MLRVSIKKQNVRQSDTHCYGIIISVHLSMHLACSLRRQMKRSEMEKLERDTQTAHVLFHGGLATGHQAQKASHWPMREGVPV</sequence>
<dbReference type="EMBL" id="BPLR01008136">
    <property type="protein sequence ID" value="GIY22351.1"/>
    <property type="molecule type" value="Genomic_DNA"/>
</dbReference>
<evidence type="ECO:0000313" key="2">
    <source>
        <dbReference type="Proteomes" id="UP001054945"/>
    </source>
</evidence>
<organism evidence="1 2">
    <name type="scientific">Caerostris extrusa</name>
    <name type="common">Bark spider</name>
    <name type="synonym">Caerostris bankana</name>
    <dbReference type="NCBI Taxonomy" id="172846"/>
    <lineage>
        <taxon>Eukaryota</taxon>
        <taxon>Metazoa</taxon>
        <taxon>Ecdysozoa</taxon>
        <taxon>Arthropoda</taxon>
        <taxon>Chelicerata</taxon>
        <taxon>Arachnida</taxon>
        <taxon>Araneae</taxon>
        <taxon>Araneomorphae</taxon>
        <taxon>Entelegynae</taxon>
        <taxon>Araneoidea</taxon>
        <taxon>Araneidae</taxon>
        <taxon>Caerostris</taxon>
    </lineage>
</organism>
<reference evidence="1 2" key="1">
    <citation type="submission" date="2021-06" db="EMBL/GenBank/DDBJ databases">
        <title>Caerostris extrusa draft genome.</title>
        <authorList>
            <person name="Kono N."/>
            <person name="Arakawa K."/>
        </authorList>
    </citation>
    <scope>NUCLEOTIDE SEQUENCE [LARGE SCALE GENOMIC DNA]</scope>
</reference>
<proteinExistence type="predicted"/>
<dbReference type="AlphaFoldDB" id="A0AAV4RN43"/>
<gene>
    <name evidence="1" type="ORF">CEXT_403981</name>
</gene>
<name>A0AAV4RN43_CAEEX</name>
<comment type="caution">
    <text evidence="1">The sequence shown here is derived from an EMBL/GenBank/DDBJ whole genome shotgun (WGS) entry which is preliminary data.</text>
</comment>
<keyword evidence="2" id="KW-1185">Reference proteome</keyword>
<evidence type="ECO:0000313" key="1">
    <source>
        <dbReference type="EMBL" id="GIY22351.1"/>
    </source>
</evidence>
<accession>A0AAV4RN43</accession>
<dbReference type="Proteomes" id="UP001054945">
    <property type="component" value="Unassembled WGS sequence"/>
</dbReference>
<protein>
    <submittedName>
        <fullName evidence="1">Uncharacterized protein</fullName>
    </submittedName>
</protein>